<evidence type="ECO:0000256" key="1">
    <source>
        <dbReference type="SAM" id="MobiDB-lite"/>
    </source>
</evidence>
<keyword evidence="3" id="KW-1185">Reference proteome</keyword>
<reference evidence="2 3" key="1">
    <citation type="journal article" date="2022" name="Nat. Ecol. Evol.">
        <title>A masculinizing supergene underlies an exaggerated male reproductive morph in a spider.</title>
        <authorList>
            <person name="Hendrickx F."/>
            <person name="De Corte Z."/>
            <person name="Sonet G."/>
            <person name="Van Belleghem S.M."/>
            <person name="Kostlbacher S."/>
            <person name="Vangestel C."/>
        </authorList>
    </citation>
    <scope>NUCLEOTIDE SEQUENCE [LARGE SCALE GENOMIC DNA]</scope>
    <source>
        <strain evidence="2">W744_W776</strain>
    </source>
</reference>
<feature type="region of interest" description="Disordered" evidence="1">
    <location>
        <begin position="1"/>
        <end position="22"/>
    </location>
</feature>
<gene>
    <name evidence="2" type="ORF">JTE90_014275</name>
</gene>
<sequence length="70" mass="7812">MEADVPRELSEDRKPRRAKGQNSLDLYFPMKRTAKAGAHDLLTYEFYAEGQKVSTGITGSWSQASSDVAF</sequence>
<organism evidence="2 3">
    <name type="scientific">Oedothorax gibbosus</name>
    <dbReference type="NCBI Taxonomy" id="931172"/>
    <lineage>
        <taxon>Eukaryota</taxon>
        <taxon>Metazoa</taxon>
        <taxon>Ecdysozoa</taxon>
        <taxon>Arthropoda</taxon>
        <taxon>Chelicerata</taxon>
        <taxon>Arachnida</taxon>
        <taxon>Araneae</taxon>
        <taxon>Araneomorphae</taxon>
        <taxon>Entelegynae</taxon>
        <taxon>Araneoidea</taxon>
        <taxon>Linyphiidae</taxon>
        <taxon>Erigoninae</taxon>
        <taxon>Oedothorax</taxon>
    </lineage>
</organism>
<protein>
    <submittedName>
        <fullName evidence="2">Uncharacterized protein</fullName>
    </submittedName>
</protein>
<evidence type="ECO:0000313" key="3">
    <source>
        <dbReference type="Proteomes" id="UP000827092"/>
    </source>
</evidence>
<comment type="caution">
    <text evidence="2">The sequence shown here is derived from an EMBL/GenBank/DDBJ whole genome shotgun (WGS) entry which is preliminary data.</text>
</comment>
<evidence type="ECO:0000313" key="2">
    <source>
        <dbReference type="EMBL" id="KAG8171489.1"/>
    </source>
</evidence>
<dbReference type="Proteomes" id="UP000827092">
    <property type="component" value="Unassembled WGS sequence"/>
</dbReference>
<dbReference type="AlphaFoldDB" id="A0AAV6TI06"/>
<dbReference type="EMBL" id="JAFNEN010003905">
    <property type="protein sequence ID" value="KAG8171489.1"/>
    <property type="molecule type" value="Genomic_DNA"/>
</dbReference>
<accession>A0AAV6TI06</accession>
<proteinExistence type="predicted"/>
<feature type="compositionally biased region" description="Basic and acidic residues" evidence="1">
    <location>
        <begin position="1"/>
        <end position="14"/>
    </location>
</feature>
<name>A0AAV6TI06_9ARAC</name>